<dbReference type="RefSeq" id="WP_150852056.1">
    <property type="nucleotide sequence ID" value="NZ_JAGILA010000003.1"/>
</dbReference>
<keyword evidence="3" id="KW-1185">Reference proteome</keyword>
<evidence type="ECO:0000256" key="1">
    <source>
        <dbReference type="SAM" id="SignalP"/>
    </source>
</evidence>
<keyword evidence="1" id="KW-0732">Signal</keyword>
<reference evidence="2 3" key="1">
    <citation type="submission" date="2021-03" db="EMBL/GenBank/DDBJ databases">
        <title>Genomic Encyclopedia of Type Strains, Phase IV (KMG-IV): sequencing the most valuable type-strain genomes for metagenomic binning, comparative biology and taxonomic classification.</title>
        <authorList>
            <person name="Goeker M."/>
        </authorList>
    </citation>
    <scope>NUCLEOTIDE SEQUENCE [LARGE SCALE GENOMIC DNA]</scope>
    <source>
        <strain evidence="2 3">DSM 13372</strain>
    </source>
</reference>
<gene>
    <name evidence="2" type="ORF">J2Z31_002784</name>
</gene>
<feature type="chain" id="PRO_5045284734" evidence="1">
    <location>
        <begin position="19"/>
        <end position="180"/>
    </location>
</feature>
<dbReference type="Proteomes" id="UP000730739">
    <property type="component" value="Unassembled WGS sequence"/>
</dbReference>
<organism evidence="2 3">
    <name type="scientific">Sinorhizobium kostiense</name>
    <dbReference type="NCBI Taxonomy" id="76747"/>
    <lineage>
        <taxon>Bacteria</taxon>
        <taxon>Pseudomonadati</taxon>
        <taxon>Pseudomonadota</taxon>
        <taxon>Alphaproteobacteria</taxon>
        <taxon>Hyphomicrobiales</taxon>
        <taxon>Rhizobiaceae</taxon>
        <taxon>Sinorhizobium/Ensifer group</taxon>
        <taxon>Sinorhizobium</taxon>
    </lineage>
</organism>
<evidence type="ECO:0000313" key="2">
    <source>
        <dbReference type="EMBL" id="MBP2236270.1"/>
    </source>
</evidence>
<comment type="caution">
    <text evidence="2">The sequence shown here is derived from an EMBL/GenBank/DDBJ whole genome shotgun (WGS) entry which is preliminary data.</text>
</comment>
<dbReference type="EMBL" id="JAGILA010000003">
    <property type="protein sequence ID" value="MBP2236270.1"/>
    <property type="molecule type" value="Genomic_DNA"/>
</dbReference>
<evidence type="ECO:0000313" key="3">
    <source>
        <dbReference type="Proteomes" id="UP000730739"/>
    </source>
</evidence>
<proteinExistence type="predicted"/>
<accession>A0ABS4R054</accession>
<protein>
    <submittedName>
        <fullName evidence="2">Type II secretory pathway component GspD/PulD (Secretin)</fullName>
    </submittedName>
</protein>
<name>A0ABS4R054_9HYPH</name>
<feature type="signal peptide" evidence="1">
    <location>
        <begin position="1"/>
        <end position="18"/>
    </location>
</feature>
<sequence length="180" mass="19546">MFLVATAVWLALASIATADVRNVRLKVISQPVSQVVETLEFMTGIPVTPVGTLNGTVENWTVDGSGVEAFRALGEAANLFVAFDGSRMVISPKSEINTVVLEQRTRSWDVARNAVRALFPIYPETAIQYDPTSDVLIVRGPPIFVSAVESVLNRSMEKTVQVFKEGVPEVVTVQRTSAPN</sequence>